<evidence type="ECO:0000256" key="1">
    <source>
        <dbReference type="SAM" id="MobiDB-lite"/>
    </source>
</evidence>
<evidence type="ECO:0000313" key="2">
    <source>
        <dbReference type="EMBL" id="CAG8566923.1"/>
    </source>
</evidence>
<feature type="compositionally biased region" description="Polar residues" evidence="1">
    <location>
        <begin position="12"/>
        <end position="26"/>
    </location>
</feature>
<feature type="compositionally biased region" description="Basic and acidic residues" evidence="1">
    <location>
        <begin position="1"/>
        <end position="11"/>
    </location>
</feature>
<gene>
    <name evidence="2" type="ORF">POCULU_LOCUS5796</name>
</gene>
<dbReference type="EMBL" id="CAJVPJ010000945">
    <property type="protein sequence ID" value="CAG8566923.1"/>
    <property type="molecule type" value="Genomic_DNA"/>
</dbReference>
<accession>A0A9N9FYT4</accession>
<dbReference type="AlphaFoldDB" id="A0A9N9FYT4"/>
<feature type="compositionally biased region" description="Basic residues" evidence="1">
    <location>
        <begin position="32"/>
        <end position="43"/>
    </location>
</feature>
<dbReference type="GO" id="GO:0046982">
    <property type="term" value="F:protein heterodimerization activity"/>
    <property type="evidence" value="ECO:0007669"/>
    <property type="project" value="InterPro"/>
</dbReference>
<reference evidence="2" key="1">
    <citation type="submission" date="2021-06" db="EMBL/GenBank/DDBJ databases">
        <authorList>
            <person name="Kallberg Y."/>
            <person name="Tangrot J."/>
            <person name="Rosling A."/>
        </authorList>
    </citation>
    <scope>NUCLEOTIDE SEQUENCE</scope>
    <source>
        <strain evidence="2">IA702</strain>
    </source>
</reference>
<comment type="caution">
    <text evidence="2">The sequence shown here is derived from an EMBL/GenBank/DDBJ whole genome shotgun (WGS) entry which is preliminary data.</text>
</comment>
<dbReference type="InterPro" id="IPR018465">
    <property type="entry name" value="Scm3/HJURP"/>
</dbReference>
<dbReference type="InterPro" id="IPR009072">
    <property type="entry name" value="Histone-fold"/>
</dbReference>
<feature type="region of interest" description="Disordered" evidence="1">
    <location>
        <begin position="1"/>
        <end position="48"/>
    </location>
</feature>
<proteinExistence type="predicted"/>
<dbReference type="Proteomes" id="UP000789572">
    <property type="component" value="Unassembled WGS sequence"/>
</dbReference>
<evidence type="ECO:0000313" key="3">
    <source>
        <dbReference type="Proteomes" id="UP000789572"/>
    </source>
</evidence>
<dbReference type="Gene3D" id="1.10.20.10">
    <property type="entry name" value="Histone, subunit A"/>
    <property type="match status" value="1"/>
</dbReference>
<keyword evidence="3" id="KW-1185">Reference proteome</keyword>
<name>A0A9N9FYT4_9GLOM</name>
<protein>
    <submittedName>
        <fullName evidence="2">8773_t:CDS:1</fullName>
    </submittedName>
</protein>
<organism evidence="2 3">
    <name type="scientific">Paraglomus occultum</name>
    <dbReference type="NCBI Taxonomy" id="144539"/>
    <lineage>
        <taxon>Eukaryota</taxon>
        <taxon>Fungi</taxon>
        <taxon>Fungi incertae sedis</taxon>
        <taxon>Mucoromycota</taxon>
        <taxon>Glomeromycotina</taxon>
        <taxon>Glomeromycetes</taxon>
        <taxon>Paraglomerales</taxon>
        <taxon>Paraglomeraceae</taxon>
        <taxon>Paraglomus</taxon>
    </lineage>
</organism>
<sequence length="269" mass="30615">MSKATAEEHSKLQSIFAKSQISTQEGLTEPPKKRKRGRPRKKPKEREPCVDLLQELSKLRFKRTMEDIYIRYGRDLTEESDEIDLITGEIVVDRGFLRMTPKARLGTLSKMIILDDYDDYANVEADDEKDEDDMWVLDPWDYTVSAADTEDYMWASGEDSAEDTIPFTNSSISSTEETKTPFPQTLSTRHNTISLAKGYKVSNCITVDDFVYSGCSSSSSDEESPSQQRKRTMFNDFEIKLIDEWNNPILSGAESLEACSEDGDDEGEF</sequence>
<dbReference type="OrthoDB" id="2420608at2759"/>
<dbReference type="Pfam" id="PF10384">
    <property type="entry name" value="Scm3"/>
    <property type="match status" value="1"/>
</dbReference>
<dbReference type="GO" id="GO:0005634">
    <property type="term" value="C:nucleus"/>
    <property type="evidence" value="ECO:0007669"/>
    <property type="project" value="InterPro"/>
</dbReference>
<dbReference type="GO" id="GO:0042393">
    <property type="term" value="F:histone binding"/>
    <property type="evidence" value="ECO:0007669"/>
    <property type="project" value="InterPro"/>
</dbReference>